<name>A0ABU6XBD5_9FABA</name>
<protein>
    <submittedName>
        <fullName evidence="2">Uncharacterized protein</fullName>
    </submittedName>
</protein>
<evidence type="ECO:0000313" key="2">
    <source>
        <dbReference type="EMBL" id="MED6194500.1"/>
    </source>
</evidence>
<proteinExistence type="predicted"/>
<gene>
    <name evidence="2" type="ORF">PIB30_029148</name>
</gene>
<dbReference type="EMBL" id="JASCZI010211566">
    <property type="protein sequence ID" value="MED6194500.1"/>
    <property type="molecule type" value="Genomic_DNA"/>
</dbReference>
<keyword evidence="3" id="KW-1185">Reference proteome</keyword>
<comment type="caution">
    <text evidence="2">The sequence shown here is derived from an EMBL/GenBank/DDBJ whole genome shotgun (WGS) entry which is preliminary data.</text>
</comment>
<feature type="compositionally biased region" description="Pro residues" evidence="1">
    <location>
        <begin position="205"/>
        <end position="233"/>
    </location>
</feature>
<dbReference type="Proteomes" id="UP001341840">
    <property type="component" value="Unassembled WGS sequence"/>
</dbReference>
<sequence>MVADAFPQFETLEKNDEEEQHDPNPDAQRFYNLLEYVRKPLWEGSVFSQLSIATRMLAIKFENNYSQHALNKYRGWLERWPPMLAEFPPIDEDALWTRIAGGRKRGRIYGMDVVPSHKYPHLFVDPEDDDTTSGPPDLREQVTLLNKEIAQQAEAHAQSLAAVEAVCAEKTQSQEVSELRKAYSDMYSFLTQMRSSGSSSVAMPDLPPPPPPPPSPPPPPPPPARSQSPPPRPDQGTSSPQPEDDPDYV</sequence>
<accession>A0ABU6XBD5</accession>
<organism evidence="2 3">
    <name type="scientific">Stylosanthes scabra</name>
    <dbReference type="NCBI Taxonomy" id="79078"/>
    <lineage>
        <taxon>Eukaryota</taxon>
        <taxon>Viridiplantae</taxon>
        <taxon>Streptophyta</taxon>
        <taxon>Embryophyta</taxon>
        <taxon>Tracheophyta</taxon>
        <taxon>Spermatophyta</taxon>
        <taxon>Magnoliopsida</taxon>
        <taxon>eudicotyledons</taxon>
        <taxon>Gunneridae</taxon>
        <taxon>Pentapetalae</taxon>
        <taxon>rosids</taxon>
        <taxon>fabids</taxon>
        <taxon>Fabales</taxon>
        <taxon>Fabaceae</taxon>
        <taxon>Papilionoideae</taxon>
        <taxon>50 kb inversion clade</taxon>
        <taxon>dalbergioids sensu lato</taxon>
        <taxon>Dalbergieae</taxon>
        <taxon>Pterocarpus clade</taxon>
        <taxon>Stylosanthes</taxon>
    </lineage>
</organism>
<reference evidence="2 3" key="1">
    <citation type="journal article" date="2023" name="Plants (Basel)">
        <title>Bridging the Gap: Combining Genomics and Transcriptomics Approaches to Understand Stylosanthes scabra, an Orphan Legume from the Brazilian Caatinga.</title>
        <authorList>
            <person name="Ferreira-Neto J.R.C."/>
            <person name="da Silva M.D."/>
            <person name="Binneck E."/>
            <person name="de Melo N.F."/>
            <person name="da Silva R.H."/>
            <person name="de Melo A.L.T.M."/>
            <person name="Pandolfi V."/>
            <person name="Bustamante F.O."/>
            <person name="Brasileiro-Vidal A.C."/>
            <person name="Benko-Iseppon A.M."/>
        </authorList>
    </citation>
    <scope>NUCLEOTIDE SEQUENCE [LARGE SCALE GENOMIC DNA]</scope>
    <source>
        <tissue evidence="2">Leaves</tissue>
    </source>
</reference>
<evidence type="ECO:0000256" key="1">
    <source>
        <dbReference type="SAM" id="MobiDB-lite"/>
    </source>
</evidence>
<feature type="region of interest" description="Disordered" evidence="1">
    <location>
        <begin position="194"/>
        <end position="249"/>
    </location>
</feature>
<evidence type="ECO:0000313" key="3">
    <source>
        <dbReference type="Proteomes" id="UP001341840"/>
    </source>
</evidence>